<dbReference type="Pfam" id="PF02743">
    <property type="entry name" value="dCache_1"/>
    <property type="match status" value="1"/>
</dbReference>
<evidence type="ECO:0000256" key="7">
    <source>
        <dbReference type="ARBA" id="ARBA00022692"/>
    </source>
</evidence>
<comment type="subcellular location">
    <subcellularLocation>
        <location evidence="2">Cell membrane</location>
        <topology evidence="2">Multi-pass membrane protein</topology>
    </subcellularLocation>
</comment>
<evidence type="ECO:0000256" key="10">
    <source>
        <dbReference type="ARBA" id="ARBA00022840"/>
    </source>
</evidence>
<dbReference type="InterPro" id="IPR003660">
    <property type="entry name" value="HAMP_dom"/>
</dbReference>
<dbReference type="InterPro" id="IPR004358">
    <property type="entry name" value="Sig_transdc_His_kin-like_C"/>
</dbReference>
<evidence type="ECO:0000313" key="16">
    <source>
        <dbReference type="EMBL" id="CAH1216737.1"/>
    </source>
</evidence>
<evidence type="ECO:0000256" key="8">
    <source>
        <dbReference type="ARBA" id="ARBA00022741"/>
    </source>
</evidence>
<evidence type="ECO:0000256" key="3">
    <source>
        <dbReference type="ARBA" id="ARBA00012438"/>
    </source>
</evidence>
<dbReference type="Gene3D" id="3.30.450.20">
    <property type="entry name" value="PAS domain"/>
    <property type="match status" value="1"/>
</dbReference>
<comment type="catalytic activity">
    <reaction evidence="1">
        <text>ATP + protein L-histidine = ADP + protein N-phospho-L-histidine.</text>
        <dbReference type="EC" id="2.7.13.3"/>
    </reaction>
</comment>
<dbReference type="SMART" id="SM00304">
    <property type="entry name" value="HAMP"/>
    <property type="match status" value="1"/>
</dbReference>
<dbReference type="PRINTS" id="PR00344">
    <property type="entry name" value="BCTRLSENSOR"/>
</dbReference>
<gene>
    <name evidence="16" type="ORF">PAECIP111891_04459</name>
</gene>
<keyword evidence="17" id="KW-1185">Reference proteome</keyword>
<dbReference type="SUPFAM" id="SSF55874">
    <property type="entry name" value="ATPase domain of HSP90 chaperone/DNA topoisomerase II/histidine kinase"/>
    <property type="match status" value="1"/>
</dbReference>
<evidence type="ECO:0000256" key="6">
    <source>
        <dbReference type="ARBA" id="ARBA00022679"/>
    </source>
</evidence>
<evidence type="ECO:0000256" key="11">
    <source>
        <dbReference type="ARBA" id="ARBA00022989"/>
    </source>
</evidence>
<dbReference type="Pfam" id="PF02518">
    <property type="entry name" value="HATPase_c"/>
    <property type="match status" value="1"/>
</dbReference>
<accession>A0ABN8GWS5</accession>
<keyword evidence="13 14" id="KW-0472">Membrane</keyword>
<feature type="transmembrane region" description="Helical" evidence="14">
    <location>
        <begin position="297"/>
        <end position="315"/>
    </location>
</feature>
<dbReference type="CDD" id="cd12912">
    <property type="entry name" value="PDC2_MCP_like"/>
    <property type="match status" value="1"/>
</dbReference>
<feature type="transmembrane region" description="Helical" evidence="14">
    <location>
        <begin position="12"/>
        <end position="32"/>
    </location>
</feature>
<dbReference type="Pfam" id="PF06580">
    <property type="entry name" value="His_kinase"/>
    <property type="match status" value="1"/>
</dbReference>
<evidence type="ECO:0000256" key="2">
    <source>
        <dbReference type="ARBA" id="ARBA00004651"/>
    </source>
</evidence>
<dbReference type="EC" id="2.7.13.3" evidence="3"/>
<dbReference type="PANTHER" id="PTHR34220:SF11">
    <property type="entry name" value="SENSOR PROTEIN KINASE HPTS"/>
    <property type="match status" value="1"/>
</dbReference>
<dbReference type="InterPro" id="IPR050640">
    <property type="entry name" value="Bact_2-comp_sensor_kinase"/>
</dbReference>
<sequence>MMKPSLARSIFAYVAAIVLITVMSIGFSSYYISSNKLKEQTEQHLTEIVSNAVNHTDLYLKNYERAHLSLFTNSSVKKFLDDPPTGDYEYYQFTDNLMDNVINPLFIKSPEIMTVYLADYNDHWVYYENPALKPIVDPVPAFTMEELDKETDALGNMTIISNSVFKESNNQFITLARKIHGEVFNEFKGILAIEIKADEFATLWKGINLGPSGFFAIVDNDGRIVYHPDKQRIGTTVNKALMAKIEGNDLKSFKDSSFGEERMVVSSKSAYTGWNLMVSIPTADINRPLSSIRYSSFWVGGLTLLLALLLSYRFGRNITKPIQILKNGMRQTEKGNWVKIPQLQTKNELDELIQRYNLMVVSLSELMDTLYRTELSKKDAELERQKAELQSLQLQINPHFLYNTLENIIVYAVIQQSTEITEIVDAIATMFRYSVQTHIEETAIVNELKHVLNYMTIMKHRVGREFELDVRIPPEFFLKKTARLTLQPLIENIFQHGFADGIEEHHYIRLDAWMKDDDLIIVLEDNGVGMTPEHLASLNKQLSTNQLAEAKLHKGAGNSGGIGMMNVHRRIQLVFGEQYGLSIASELGVGTRIYIRFPNIGT</sequence>
<evidence type="ECO:0000313" key="17">
    <source>
        <dbReference type="Proteomes" id="UP000838821"/>
    </source>
</evidence>
<evidence type="ECO:0000256" key="14">
    <source>
        <dbReference type="SAM" id="Phobius"/>
    </source>
</evidence>
<dbReference type="InterPro" id="IPR003594">
    <property type="entry name" value="HATPase_dom"/>
</dbReference>
<dbReference type="InterPro" id="IPR033479">
    <property type="entry name" value="dCache_1"/>
</dbReference>
<proteinExistence type="predicted"/>
<keyword evidence="9" id="KW-0418">Kinase</keyword>
<keyword evidence="10" id="KW-0067">ATP-binding</keyword>
<keyword evidence="6" id="KW-0808">Transferase</keyword>
<dbReference type="CDD" id="cd06225">
    <property type="entry name" value="HAMP"/>
    <property type="match status" value="1"/>
</dbReference>
<keyword evidence="4" id="KW-1003">Cell membrane</keyword>
<feature type="domain" description="HAMP" evidence="15">
    <location>
        <begin position="316"/>
        <end position="368"/>
    </location>
</feature>
<name>A0ABN8GWS5_9BACL</name>
<evidence type="ECO:0000256" key="1">
    <source>
        <dbReference type="ARBA" id="ARBA00000085"/>
    </source>
</evidence>
<evidence type="ECO:0000256" key="9">
    <source>
        <dbReference type="ARBA" id="ARBA00022777"/>
    </source>
</evidence>
<protein>
    <recommendedName>
        <fullName evidence="3">histidine kinase</fullName>
        <ecNumber evidence="3">2.7.13.3</ecNumber>
    </recommendedName>
</protein>
<keyword evidence="12" id="KW-0902">Two-component regulatory system</keyword>
<dbReference type="InterPro" id="IPR010559">
    <property type="entry name" value="Sig_transdc_His_kin_internal"/>
</dbReference>
<evidence type="ECO:0000259" key="15">
    <source>
        <dbReference type="PROSITE" id="PS50885"/>
    </source>
</evidence>
<dbReference type="Gene3D" id="3.30.565.10">
    <property type="entry name" value="Histidine kinase-like ATPase, C-terminal domain"/>
    <property type="match status" value="1"/>
</dbReference>
<dbReference type="InterPro" id="IPR036890">
    <property type="entry name" value="HATPase_C_sf"/>
</dbReference>
<dbReference type="EMBL" id="CAKMMW010000015">
    <property type="protein sequence ID" value="CAH1216737.1"/>
    <property type="molecule type" value="Genomic_DNA"/>
</dbReference>
<dbReference type="PANTHER" id="PTHR34220">
    <property type="entry name" value="SENSOR HISTIDINE KINASE YPDA"/>
    <property type="match status" value="1"/>
</dbReference>
<reference evidence="16" key="1">
    <citation type="submission" date="2022-01" db="EMBL/GenBank/DDBJ databases">
        <authorList>
            <person name="Criscuolo A."/>
        </authorList>
    </citation>
    <scope>NUCLEOTIDE SEQUENCE</scope>
    <source>
        <strain evidence="16">CIP111891</strain>
    </source>
</reference>
<evidence type="ECO:0000256" key="13">
    <source>
        <dbReference type="ARBA" id="ARBA00023136"/>
    </source>
</evidence>
<evidence type="ECO:0000256" key="5">
    <source>
        <dbReference type="ARBA" id="ARBA00022553"/>
    </source>
</evidence>
<keyword evidence="5" id="KW-0597">Phosphoprotein</keyword>
<evidence type="ECO:0000256" key="12">
    <source>
        <dbReference type="ARBA" id="ARBA00023012"/>
    </source>
</evidence>
<dbReference type="SUPFAM" id="SSF158472">
    <property type="entry name" value="HAMP domain-like"/>
    <property type="match status" value="1"/>
</dbReference>
<organism evidence="16 17">
    <name type="scientific">Paenibacillus allorhizoplanae</name>
    <dbReference type="NCBI Taxonomy" id="2905648"/>
    <lineage>
        <taxon>Bacteria</taxon>
        <taxon>Bacillati</taxon>
        <taxon>Bacillota</taxon>
        <taxon>Bacilli</taxon>
        <taxon>Bacillales</taxon>
        <taxon>Paenibacillaceae</taxon>
        <taxon>Paenibacillus</taxon>
    </lineage>
</organism>
<evidence type="ECO:0000256" key="4">
    <source>
        <dbReference type="ARBA" id="ARBA00022475"/>
    </source>
</evidence>
<keyword evidence="7 14" id="KW-0812">Transmembrane</keyword>
<dbReference type="SMART" id="SM00387">
    <property type="entry name" value="HATPase_c"/>
    <property type="match status" value="1"/>
</dbReference>
<dbReference type="Proteomes" id="UP000838821">
    <property type="component" value="Unassembled WGS sequence"/>
</dbReference>
<keyword evidence="11 14" id="KW-1133">Transmembrane helix</keyword>
<keyword evidence="8" id="KW-0547">Nucleotide-binding</keyword>
<dbReference type="Gene3D" id="6.10.340.10">
    <property type="match status" value="1"/>
</dbReference>
<comment type="caution">
    <text evidence="16">The sequence shown here is derived from an EMBL/GenBank/DDBJ whole genome shotgun (WGS) entry which is preliminary data.</text>
</comment>
<dbReference type="PROSITE" id="PS50885">
    <property type="entry name" value="HAMP"/>
    <property type="match status" value="1"/>
</dbReference>